<accession>A0A9W8CES5</accession>
<evidence type="ECO:0000256" key="1">
    <source>
        <dbReference type="SAM" id="Phobius"/>
    </source>
</evidence>
<dbReference type="Proteomes" id="UP001164776">
    <property type="component" value="Unassembled WGS sequence"/>
</dbReference>
<evidence type="ECO:0000313" key="4">
    <source>
        <dbReference type="Proteomes" id="UP001164776"/>
    </source>
</evidence>
<dbReference type="AlphaFoldDB" id="A0A9W8CES5"/>
<keyword evidence="1" id="KW-1133">Transmembrane helix</keyword>
<proteinExistence type="predicted"/>
<sequence length="70" mass="8187">MLCSFSWSRLMPTYITTLAQVKKESVLTYRLENGHIRRPTKEVNKMMYLLNLMLLLNGSLVIWTVILSLL</sequence>
<evidence type="ECO:0000313" key="3">
    <source>
        <dbReference type="EMBL" id="KAJ1256133.1"/>
    </source>
</evidence>
<protein>
    <submittedName>
        <fullName evidence="3">Uncharacterized protein</fullName>
    </submittedName>
</protein>
<keyword evidence="4" id="KW-1185">Reference proteome</keyword>
<dbReference type="EMBL" id="MU629550">
    <property type="protein sequence ID" value="KAJ1256133.1"/>
    <property type="molecule type" value="Genomic_DNA"/>
</dbReference>
<organism evidence="3 4">
    <name type="scientific">Paspalum vaginatum</name>
    <name type="common">seashore paspalum</name>
    <dbReference type="NCBI Taxonomy" id="158149"/>
    <lineage>
        <taxon>Eukaryota</taxon>
        <taxon>Viridiplantae</taxon>
        <taxon>Streptophyta</taxon>
        <taxon>Embryophyta</taxon>
        <taxon>Tracheophyta</taxon>
        <taxon>Spermatophyta</taxon>
        <taxon>Magnoliopsida</taxon>
        <taxon>Liliopsida</taxon>
        <taxon>Poales</taxon>
        <taxon>Poaceae</taxon>
        <taxon>PACMAD clade</taxon>
        <taxon>Panicoideae</taxon>
        <taxon>Andropogonodae</taxon>
        <taxon>Paspaleae</taxon>
        <taxon>Paspalinae</taxon>
        <taxon>Paspalum</taxon>
    </lineage>
</organism>
<reference evidence="3 4" key="1">
    <citation type="submission" date="2022-10" db="EMBL/GenBank/DDBJ databases">
        <title>WGS assembly of Paspalum vaginatum 540-79.</title>
        <authorList>
            <person name="Sun G."/>
            <person name="Wase N."/>
            <person name="Shu S."/>
            <person name="Jenkins J."/>
            <person name="Zhou B."/>
            <person name="Torres-Rodriguez J."/>
            <person name="Chen C."/>
            <person name="Sandor L."/>
            <person name="Plott C."/>
            <person name="Yoshinga Y."/>
            <person name="Daum C."/>
            <person name="Qi P."/>
            <person name="Barry K."/>
            <person name="Lipzen A."/>
            <person name="Berry L."/>
            <person name="Pedersen C."/>
            <person name="Gottilla T."/>
            <person name="Foltz A."/>
            <person name="Yu H."/>
            <person name="O'Malley R."/>
            <person name="Zhang C."/>
            <person name="Devos K."/>
            <person name="Sigmon B."/>
            <person name="Yu B."/>
            <person name="Obata T."/>
            <person name="Schmutz J."/>
            <person name="Schnable J."/>
        </authorList>
    </citation>
    <scope>NUCLEOTIDE SEQUENCE [LARGE SCALE GENOMIC DNA]</scope>
    <source>
        <strain evidence="4">cv. 540-79</strain>
    </source>
</reference>
<evidence type="ECO:0000313" key="2">
    <source>
        <dbReference type="EMBL" id="KAJ1253717.1"/>
    </source>
</evidence>
<keyword evidence="1" id="KW-0812">Transmembrane</keyword>
<keyword evidence="1" id="KW-0472">Membrane</keyword>
<name>A0A9W8CES5_9POAL</name>
<feature type="transmembrane region" description="Helical" evidence="1">
    <location>
        <begin position="47"/>
        <end position="69"/>
    </location>
</feature>
<gene>
    <name evidence="3" type="ORF">BS78_K079600</name>
    <name evidence="2" type="ORF">BS78_K207400</name>
</gene>
<comment type="caution">
    <text evidence="3">The sequence shown here is derived from an EMBL/GenBank/DDBJ whole genome shotgun (WGS) entry which is preliminary data.</text>
</comment>
<dbReference type="EMBL" id="MU630812">
    <property type="protein sequence ID" value="KAJ1253717.1"/>
    <property type="molecule type" value="Genomic_DNA"/>
</dbReference>